<protein>
    <submittedName>
        <fullName evidence="2">Uncharacterized protein</fullName>
    </submittedName>
</protein>
<dbReference type="InParanoid" id="F4SE38"/>
<evidence type="ECO:0000313" key="2">
    <source>
        <dbReference type="EMBL" id="EGF97089.1"/>
    </source>
</evidence>
<evidence type="ECO:0000256" key="1">
    <source>
        <dbReference type="SAM" id="MobiDB-lite"/>
    </source>
</evidence>
<organism evidence="3">
    <name type="scientific">Melampsora larici-populina (strain 98AG31 / pathotype 3-4-7)</name>
    <name type="common">Poplar leaf rust fungus</name>
    <dbReference type="NCBI Taxonomy" id="747676"/>
    <lineage>
        <taxon>Eukaryota</taxon>
        <taxon>Fungi</taxon>
        <taxon>Dikarya</taxon>
        <taxon>Basidiomycota</taxon>
        <taxon>Pucciniomycotina</taxon>
        <taxon>Pucciniomycetes</taxon>
        <taxon>Pucciniales</taxon>
        <taxon>Melampsoraceae</taxon>
        <taxon>Melampsora</taxon>
    </lineage>
</organism>
<gene>
    <name evidence="2" type="ORF">MELLADRAFT_88118</name>
</gene>
<feature type="region of interest" description="Disordered" evidence="1">
    <location>
        <begin position="199"/>
        <end position="232"/>
    </location>
</feature>
<dbReference type="EMBL" id="GL883334">
    <property type="protein sequence ID" value="EGF97089.1"/>
    <property type="molecule type" value="Genomic_DNA"/>
</dbReference>
<name>F4SE38_MELLP</name>
<dbReference type="KEGG" id="mlr:MELLADRAFT_88118"/>
<evidence type="ECO:0000313" key="3">
    <source>
        <dbReference type="Proteomes" id="UP000001072"/>
    </source>
</evidence>
<dbReference type="RefSeq" id="XP_007419641.1">
    <property type="nucleotide sequence ID" value="XM_007419579.1"/>
</dbReference>
<dbReference type="GeneID" id="18934769"/>
<feature type="compositionally biased region" description="Polar residues" evidence="1">
    <location>
        <begin position="215"/>
        <end position="232"/>
    </location>
</feature>
<keyword evidence="3" id="KW-1185">Reference proteome</keyword>
<dbReference type="AlphaFoldDB" id="F4SE38"/>
<sequence>MDYIKALVEDRDLMLLRLQTSLRLLQISSQDVLLSPAWFDMSFIQESTKYPWANKNALFRSLHAMMCRVDQSRDWTNHSVIKSNLQGDDGVAESTLGMSKTIAWLVSQCYSSNDDKSQTKRSRQSQSTIRTLQKKYFLVFLGVNLIYESEVHNLLLKKAEVVKVPVREIRSMKSTQKYNSVLHQLFNDRHKFRSANAKTIAGPSKAPASIGGNSGSTSTAQPSAKTPDTKVLAQTSRDISDLKKQLGDTPHSYGLRAWNRLDKLMFQSMKRFLTESGQFNMKIEWSSMTKHFHEEFEEKKLAGYFMLDMLTETHRPGLSIGLNGLVLDHVFIDTAKLMKMNAPATETFQSLLGPTEGPLLPVTDRGRNLYPEVTERTEEDEGDGDLGTEGGDDEEDVHASDGAGDD</sequence>
<reference evidence="3" key="1">
    <citation type="journal article" date="2011" name="Proc. Natl. Acad. Sci. U.S.A.">
        <title>Obligate biotrophy features unraveled by the genomic analysis of rust fungi.</title>
        <authorList>
            <person name="Duplessis S."/>
            <person name="Cuomo C.A."/>
            <person name="Lin Y.-C."/>
            <person name="Aerts A."/>
            <person name="Tisserant E."/>
            <person name="Veneault-Fourrey C."/>
            <person name="Joly D.L."/>
            <person name="Hacquard S."/>
            <person name="Amselem J."/>
            <person name="Cantarel B.L."/>
            <person name="Chiu R."/>
            <person name="Coutinho P.M."/>
            <person name="Feau N."/>
            <person name="Field M."/>
            <person name="Frey P."/>
            <person name="Gelhaye E."/>
            <person name="Goldberg J."/>
            <person name="Grabherr M.G."/>
            <person name="Kodira C.D."/>
            <person name="Kohler A."/>
            <person name="Kuees U."/>
            <person name="Lindquist E.A."/>
            <person name="Lucas S.M."/>
            <person name="Mago R."/>
            <person name="Mauceli E."/>
            <person name="Morin E."/>
            <person name="Murat C."/>
            <person name="Pangilinan J.L."/>
            <person name="Park R."/>
            <person name="Pearson M."/>
            <person name="Quesneville H."/>
            <person name="Rouhier N."/>
            <person name="Sakthikumar S."/>
            <person name="Salamov A.A."/>
            <person name="Schmutz J."/>
            <person name="Selles B."/>
            <person name="Shapiro H."/>
            <person name="Tanguay P."/>
            <person name="Tuskan G.A."/>
            <person name="Henrissat B."/>
            <person name="Van de Peer Y."/>
            <person name="Rouze P."/>
            <person name="Ellis J.G."/>
            <person name="Dodds P.N."/>
            <person name="Schein J.E."/>
            <person name="Zhong S."/>
            <person name="Hamelin R.C."/>
            <person name="Grigoriev I.V."/>
            <person name="Szabo L.J."/>
            <person name="Martin F."/>
        </authorList>
    </citation>
    <scope>NUCLEOTIDE SEQUENCE [LARGE SCALE GENOMIC DNA]</scope>
    <source>
        <strain evidence="3">98AG31 / pathotype 3-4-7</strain>
    </source>
</reference>
<proteinExistence type="predicted"/>
<accession>F4SE38</accession>
<feature type="region of interest" description="Disordered" evidence="1">
    <location>
        <begin position="353"/>
        <end position="406"/>
    </location>
</feature>
<feature type="compositionally biased region" description="Acidic residues" evidence="1">
    <location>
        <begin position="377"/>
        <end position="396"/>
    </location>
</feature>
<dbReference type="Proteomes" id="UP000001072">
    <property type="component" value="Unassembled WGS sequence"/>
</dbReference>
<dbReference type="HOGENOM" id="CLU_678070_0_0_1"/>
<dbReference type="VEuPathDB" id="FungiDB:MELLADRAFT_88118"/>